<dbReference type="EMBL" id="CP025432">
    <property type="protein sequence ID" value="AUH66855.1"/>
    <property type="molecule type" value="Genomic_DNA"/>
</dbReference>
<evidence type="ECO:0000259" key="1">
    <source>
        <dbReference type="Pfam" id="PF11972"/>
    </source>
</evidence>
<dbReference type="KEGG" id="pzh:CX676_21420"/>
<dbReference type="Pfam" id="PF11972">
    <property type="entry name" value="HTH_13"/>
    <property type="match status" value="1"/>
</dbReference>
<feature type="domain" description="HTH DNA binding" evidence="1">
    <location>
        <begin position="258"/>
        <end position="308"/>
    </location>
</feature>
<keyword evidence="3" id="KW-1185">Reference proteome</keyword>
<evidence type="ECO:0000313" key="2">
    <source>
        <dbReference type="EMBL" id="AUH66855.1"/>
    </source>
</evidence>
<dbReference type="InterPro" id="IPR021068">
    <property type="entry name" value="HTH_DNA-bd"/>
</dbReference>
<reference evidence="2 3" key="1">
    <citation type="journal article" date="2013" name="Antonie Van Leeuwenhoek">
        <title>Paracoccus zhejiangensis sp. nov., isolated from activated sludge in wastewater-treatment system.</title>
        <authorList>
            <person name="Wu Z.G."/>
            <person name="Zhang D.F."/>
            <person name="Liu Y.L."/>
            <person name="Wang F."/>
            <person name="Jiang X."/>
            <person name="Li C."/>
            <person name="Li S.P."/>
            <person name="Hong Q."/>
            <person name="Li W.J."/>
        </authorList>
    </citation>
    <scope>NUCLEOTIDE SEQUENCE [LARGE SCALE GENOMIC DNA]</scope>
    <source>
        <strain evidence="2 3">J6</strain>
        <plasmid evidence="3">Plasmid ppz02</plasmid>
    </source>
</reference>
<protein>
    <recommendedName>
        <fullName evidence="1">HTH DNA binding domain-containing protein</fullName>
    </recommendedName>
</protein>
<dbReference type="RefSeq" id="WP_101754814.1">
    <property type="nucleotide sequence ID" value="NZ_CP025432.1"/>
</dbReference>
<gene>
    <name evidence="2" type="ORF">CX676_21420</name>
</gene>
<organism evidence="2 3">
    <name type="scientific">Paracoccus zhejiangensis</name>
    <dbReference type="NCBI Taxonomy" id="1077935"/>
    <lineage>
        <taxon>Bacteria</taxon>
        <taxon>Pseudomonadati</taxon>
        <taxon>Pseudomonadota</taxon>
        <taxon>Alphaproteobacteria</taxon>
        <taxon>Rhodobacterales</taxon>
        <taxon>Paracoccaceae</taxon>
        <taxon>Paracoccus</taxon>
    </lineage>
</organism>
<sequence>MVDPEDWRAAEGHCVGALAEAAGAIGLLDGLIAGLTSDALRRGIATRLALTEVEALLWATGTPLAPDVLIRDLAEAPAGTDLEVLGLARWALRRLEGRGRPDDLRDFLGLHRLGQGERPGRAEMMRPTGADFDAAAAEFQATLAALGSSHLVTRAAFGQRLWRLSDLSPDGHLPEPCCWASRAMASSCRALVMVPMGPAGRRVWTAGGDPAAFLAEWCAAVASGCTAGFEMIRRLSSWAARAERAADRMHGATAARTVAVLTAQPVVSAALLAREAAISRDTAERLLVRLQGLGLVREITGGRRYRFWRAAV</sequence>
<dbReference type="OrthoDB" id="8455637at2"/>
<geneLocation type="plasmid" evidence="3">
    <name>ppz02</name>
</geneLocation>
<dbReference type="SUPFAM" id="SSF46785">
    <property type="entry name" value="Winged helix' DNA-binding domain"/>
    <property type="match status" value="1"/>
</dbReference>
<name>A0A2H5F5P2_9RHOB</name>
<dbReference type="AlphaFoldDB" id="A0A2H5F5P2"/>
<accession>A0A2H5F5P2</accession>
<evidence type="ECO:0000313" key="3">
    <source>
        <dbReference type="Proteomes" id="UP000234530"/>
    </source>
</evidence>
<keyword evidence="2" id="KW-0614">Plasmid</keyword>
<proteinExistence type="predicted"/>
<dbReference type="Proteomes" id="UP000234530">
    <property type="component" value="Plasmid pPZ02"/>
</dbReference>
<dbReference type="InterPro" id="IPR036390">
    <property type="entry name" value="WH_DNA-bd_sf"/>
</dbReference>